<feature type="transmembrane region" description="Helical" evidence="1">
    <location>
        <begin position="276"/>
        <end position="300"/>
    </location>
</feature>
<keyword evidence="1" id="KW-0472">Membrane</keyword>
<feature type="transmembrane region" description="Helical" evidence="1">
    <location>
        <begin position="7"/>
        <end position="28"/>
    </location>
</feature>
<feature type="transmembrane region" description="Helical" evidence="1">
    <location>
        <begin position="48"/>
        <end position="68"/>
    </location>
</feature>
<comment type="caution">
    <text evidence="2">The sequence shown here is derived from an EMBL/GenBank/DDBJ whole genome shotgun (WGS) entry which is preliminary data.</text>
</comment>
<dbReference type="STRING" id="97359.A0A550CN94"/>
<proteinExistence type="predicted"/>
<evidence type="ECO:0008006" key="4">
    <source>
        <dbReference type="Google" id="ProtNLM"/>
    </source>
</evidence>
<gene>
    <name evidence="2" type="ORF">BD626DRAFT_397781</name>
</gene>
<feature type="transmembrane region" description="Helical" evidence="1">
    <location>
        <begin position="109"/>
        <end position="130"/>
    </location>
</feature>
<dbReference type="InterPro" id="IPR026505">
    <property type="entry name" value="Solute_c_fam_35_mem_F3/F4"/>
</dbReference>
<evidence type="ECO:0000313" key="3">
    <source>
        <dbReference type="Proteomes" id="UP000320762"/>
    </source>
</evidence>
<name>A0A550CN94_9AGAR</name>
<dbReference type="EMBL" id="VDMD01000004">
    <property type="protein sequence ID" value="TRM66286.1"/>
    <property type="molecule type" value="Genomic_DNA"/>
</dbReference>
<dbReference type="PANTHER" id="PTHR19346">
    <property type="entry name" value="SUGAR PHOSPHATE TRANSPORTER DOMAIN-CONTAINING PROTEIN"/>
    <property type="match status" value="1"/>
</dbReference>
<dbReference type="Proteomes" id="UP000320762">
    <property type="component" value="Unassembled WGS sequence"/>
</dbReference>
<feature type="transmembrane region" description="Helical" evidence="1">
    <location>
        <begin position="312"/>
        <end position="334"/>
    </location>
</feature>
<sequence length="402" mass="43817">MPHRPPALPHLGGATAIVLFVFVLAAFVVESELAQYVQTTLEFRQPFFIFYVVHSSFAISFPLHLLYLRLTTKYSANGMINGLKFAIADHLDPDSVQGFITGSFPYRKFARLVLTLTLGMTLPGLMWFAAVSLAPLSDVTAIWNTNPFFAYIITVKLYGLLWEPRRIAGVVLATAGVMVVVYGGAKAQDETPVAERTPKMSRVLVGDVLTLVASLAQGLYQVLYKRYAALPSDPELQEDDYERLNEEDADARSETSRIIQDEDVVHPPPFGLHPTLLTSLVGFTTGAVLWVAFPILNCLGTEEFKLPPNWHVVSGIAGIALSGVVFNSGFMILLGVWGPIIASVGSLLTIVLVVISDALWGAGMEALTFWSISGSTIIVAAFGMLAYDVYQKSHLHSATSHI</sequence>
<feature type="transmembrane region" description="Helical" evidence="1">
    <location>
        <begin position="167"/>
        <end position="184"/>
    </location>
</feature>
<evidence type="ECO:0000313" key="2">
    <source>
        <dbReference type="EMBL" id="TRM66286.1"/>
    </source>
</evidence>
<dbReference type="SUPFAM" id="SSF103481">
    <property type="entry name" value="Multidrug resistance efflux transporter EmrE"/>
    <property type="match status" value="1"/>
</dbReference>
<feature type="transmembrane region" description="Helical" evidence="1">
    <location>
        <begin position="340"/>
        <end position="360"/>
    </location>
</feature>
<dbReference type="InterPro" id="IPR037185">
    <property type="entry name" value="EmrE-like"/>
</dbReference>
<dbReference type="AlphaFoldDB" id="A0A550CN94"/>
<keyword evidence="3" id="KW-1185">Reference proteome</keyword>
<feature type="transmembrane region" description="Helical" evidence="1">
    <location>
        <begin position="367"/>
        <end position="387"/>
    </location>
</feature>
<accession>A0A550CN94</accession>
<evidence type="ECO:0000256" key="1">
    <source>
        <dbReference type="SAM" id="Phobius"/>
    </source>
</evidence>
<dbReference type="OrthoDB" id="10062838at2759"/>
<organism evidence="2 3">
    <name type="scientific">Schizophyllum amplum</name>
    <dbReference type="NCBI Taxonomy" id="97359"/>
    <lineage>
        <taxon>Eukaryota</taxon>
        <taxon>Fungi</taxon>
        <taxon>Dikarya</taxon>
        <taxon>Basidiomycota</taxon>
        <taxon>Agaricomycotina</taxon>
        <taxon>Agaricomycetes</taxon>
        <taxon>Agaricomycetidae</taxon>
        <taxon>Agaricales</taxon>
        <taxon>Schizophyllaceae</taxon>
        <taxon>Schizophyllum</taxon>
    </lineage>
</organism>
<reference evidence="2 3" key="1">
    <citation type="journal article" date="2019" name="New Phytol.">
        <title>Comparative genomics reveals unique wood-decay strategies and fruiting body development in the Schizophyllaceae.</title>
        <authorList>
            <person name="Almasi E."/>
            <person name="Sahu N."/>
            <person name="Krizsan K."/>
            <person name="Balint B."/>
            <person name="Kovacs G.M."/>
            <person name="Kiss B."/>
            <person name="Cseklye J."/>
            <person name="Drula E."/>
            <person name="Henrissat B."/>
            <person name="Nagy I."/>
            <person name="Chovatia M."/>
            <person name="Adam C."/>
            <person name="LaButti K."/>
            <person name="Lipzen A."/>
            <person name="Riley R."/>
            <person name="Grigoriev I.V."/>
            <person name="Nagy L.G."/>
        </authorList>
    </citation>
    <scope>NUCLEOTIDE SEQUENCE [LARGE SCALE GENOMIC DNA]</scope>
    <source>
        <strain evidence="2 3">NL-1724</strain>
    </source>
</reference>
<protein>
    <recommendedName>
        <fullName evidence="4">EamA domain-containing protein</fullName>
    </recommendedName>
</protein>
<dbReference type="PANTHER" id="PTHR19346:SF4">
    <property type="entry name" value="SUGAR PHOSPHATE TRANSPORTER DOMAIN-CONTAINING PROTEIN"/>
    <property type="match status" value="1"/>
</dbReference>
<keyword evidence="1" id="KW-0812">Transmembrane</keyword>
<keyword evidence="1" id="KW-1133">Transmembrane helix</keyword>